<keyword evidence="2" id="KW-1185">Reference proteome</keyword>
<organism evidence="1 2">
    <name type="scientific">Candidatus Magnetominusculus xianensis</name>
    <dbReference type="NCBI Taxonomy" id="1748249"/>
    <lineage>
        <taxon>Bacteria</taxon>
        <taxon>Pseudomonadati</taxon>
        <taxon>Nitrospirota</taxon>
        <taxon>Nitrospiria</taxon>
        <taxon>Nitrospirales</taxon>
        <taxon>Nitrospiraceae</taxon>
        <taxon>Candidatus Magnetominusculus</taxon>
    </lineage>
</organism>
<accession>A0ABR5SCK0</accession>
<dbReference type="Proteomes" id="UP000060487">
    <property type="component" value="Unassembled WGS sequence"/>
</dbReference>
<dbReference type="EMBL" id="LNQR01000101">
    <property type="protein sequence ID" value="KWT81132.1"/>
    <property type="molecule type" value="Genomic_DNA"/>
</dbReference>
<dbReference type="RefSeq" id="WP_085053260.1">
    <property type="nucleotide sequence ID" value="NZ_LNQR01000101.1"/>
</dbReference>
<name>A0ABR5SCK0_9BACT</name>
<protein>
    <submittedName>
        <fullName evidence="1">Uncharacterized protein</fullName>
    </submittedName>
</protein>
<sequence>MEPENYQVNGICSPEFFDTSISVSESDDGEEVTVSVPLIKDSYDDESYPVIVYLQPEDRDEVDCLMCTPACDEYTDESESPLDFPTQNDVGCISECIPQVRWWENYETHHMMVMGSDGIYTANEYKKSKNTLTTQLKMPNICSLDGVGIRFEVSTCKYDWMFGGEGGEIPDDGSLKRVWEWVTKAGLTYPANPVSATITATDKTVQCGVDFEAIGISRGDSVQLYGSKKYTGNYTVASVSGGTLTFKDMTADDSAKTEEAKIQIIRAERRNQYLSVEWDFTTNKTCFYPGERIYVYGYIKNTLGDCKPLLIGIGKFETRCYTSGLFKGYGLVEKEKHLIQNQEVDLGRTSYVSLGQTNIRGLKVKSKGGKEYKEGVDYASDGTEGAIKKLAGGEISAWGDLTRWVLVDYEYYSLNVSDGGEGQELKDSYIGNDKLMGMVLYEGQKYWIDLSDFSDYEIGKRVLIYKNAPSTFKDRIQDRKYACRQRDQRSGEQKSEDKLEYDDVISDNCVTYKLSEGSDKIVPERYYAY</sequence>
<evidence type="ECO:0000313" key="1">
    <source>
        <dbReference type="EMBL" id="KWT81132.1"/>
    </source>
</evidence>
<comment type="caution">
    <text evidence="1">The sequence shown here is derived from an EMBL/GenBank/DDBJ whole genome shotgun (WGS) entry which is preliminary data.</text>
</comment>
<proteinExistence type="predicted"/>
<reference evidence="1 2" key="1">
    <citation type="submission" date="2015-11" db="EMBL/GenBank/DDBJ databases">
        <authorList>
            <person name="Lin W."/>
        </authorList>
    </citation>
    <scope>NUCLEOTIDE SEQUENCE [LARGE SCALE GENOMIC DNA]</scope>
    <source>
        <strain evidence="1 2">HCH-1</strain>
    </source>
</reference>
<gene>
    <name evidence="1" type="ORF">ASN18_2638</name>
</gene>
<evidence type="ECO:0000313" key="2">
    <source>
        <dbReference type="Proteomes" id="UP000060487"/>
    </source>
</evidence>